<dbReference type="Proteomes" id="UP000646211">
    <property type="component" value="Unassembled WGS sequence"/>
</dbReference>
<keyword evidence="1" id="KW-0732">Signal</keyword>
<evidence type="ECO:0000256" key="1">
    <source>
        <dbReference type="SAM" id="SignalP"/>
    </source>
</evidence>
<feature type="signal peptide" evidence="1">
    <location>
        <begin position="1"/>
        <end position="21"/>
    </location>
</feature>
<keyword evidence="3" id="KW-1185">Reference proteome</keyword>
<feature type="chain" id="PRO_5036720719" evidence="1">
    <location>
        <begin position="22"/>
        <end position="344"/>
    </location>
</feature>
<accession>A0A930U7T9</accession>
<protein>
    <submittedName>
        <fullName evidence="2">DUF3078 domain-containing protein</fullName>
    </submittedName>
</protein>
<dbReference type="RefSeq" id="WP_194310280.1">
    <property type="nucleotide sequence ID" value="NZ_JADHEC010000001.1"/>
</dbReference>
<sequence>MKLSSFSFHFFIFFISISSFSQETIITPVEVDLIPVTTLATATSKFRITVTTQPTIPLISISHWTNKNTIGFDLNEIAFVNWNAGGVSSISGLLKGNFTRIHTLYKSKWVNELIVRYGINKQDGLAIRKSDDEFRFNSTFGYRKDTLSNWYHSAKFNFNTQFTNGYKYPDTSSPISKPFSPAYTFLGVGADYFNKEKKFDVYISPLTLKNTLILDQTLANKGAFGVTKATYDSEGNLISKGKQSKTEFGFLITNYYKKEVLKNITMENRLSLYSDYLHNFGNIDVEWKLYFDLVVNEYVRANIGTHLIYDDDVKTIEEINGVQVVTGAKVQLKQSLGVGMVYLF</sequence>
<gene>
    <name evidence="2" type="ORF">IR213_00095</name>
</gene>
<evidence type="ECO:0000313" key="2">
    <source>
        <dbReference type="EMBL" id="MBF2707002.1"/>
    </source>
</evidence>
<dbReference type="EMBL" id="JADHEC010000001">
    <property type="protein sequence ID" value="MBF2707002.1"/>
    <property type="molecule type" value="Genomic_DNA"/>
</dbReference>
<comment type="caution">
    <text evidence="2">The sequence shown here is derived from an EMBL/GenBank/DDBJ whole genome shotgun (WGS) entry which is preliminary data.</text>
</comment>
<proteinExistence type="predicted"/>
<evidence type="ECO:0000313" key="3">
    <source>
        <dbReference type="Proteomes" id="UP000646211"/>
    </source>
</evidence>
<name>A0A930U7T9_9FLAO</name>
<dbReference type="Pfam" id="PF11276">
    <property type="entry name" value="DUF3078"/>
    <property type="match status" value="1"/>
</dbReference>
<organism evidence="2 3">
    <name type="scientific">Flavobacterium soyangense</name>
    <dbReference type="NCBI Taxonomy" id="2023265"/>
    <lineage>
        <taxon>Bacteria</taxon>
        <taxon>Pseudomonadati</taxon>
        <taxon>Bacteroidota</taxon>
        <taxon>Flavobacteriia</taxon>
        <taxon>Flavobacteriales</taxon>
        <taxon>Flavobacteriaceae</taxon>
        <taxon>Flavobacterium</taxon>
    </lineage>
</organism>
<reference evidence="2" key="1">
    <citation type="submission" date="2020-11" db="EMBL/GenBank/DDBJ databases">
        <title>Genome of Flavobacterium soyangense.</title>
        <authorList>
            <person name="Liu Q."/>
            <person name="Xin Y.-H."/>
        </authorList>
    </citation>
    <scope>NUCLEOTIDE SEQUENCE</scope>
    <source>
        <strain evidence="2">CGMCC 1.13493</strain>
    </source>
</reference>
<dbReference type="InterPro" id="IPR021428">
    <property type="entry name" value="DUF3078"/>
</dbReference>
<dbReference type="AlphaFoldDB" id="A0A930U7T9"/>